<dbReference type="PANTHER" id="PTHR13002">
    <property type="entry name" value="C3ORF1 PROTEIN-RELATED"/>
    <property type="match status" value="1"/>
</dbReference>
<evidence type="ECO:0000256" key="1">
    <source>
        <dbReference type="ARBA" id="ARBA00004141"/>
    </source>
</evidence>
<keyword evidence="3 9" id="KW-0812">Transmembrane</keyword>
<evidence type="ECO:0000313" key="11">
    <source>
        <dbReference type="RefSeq" id="XP_014665550.1"/>
    </source>
</evidence>
<name>A0ABM1E029_PRICU</name>
<reference evidence="11" key="1">
    <citation type="submission" date="2025-08" db="UniProtKB">
        <authorList>
            <consortium name="RefSeq"/>
        </authorList>
    </citation>
    <scope>IDENTIFICATION</scope>
</reference>
<proteinExistence type="inferred from homology"/>
<comment type="similarity">
    <text evidence="2">Belongs to the Tim17/Tim22/Tim23 family.</text>
</comment>
<dbReference type="InterPro" id="IPR055299">
    <property type="entry name" value="TIMMDC1"/>
</dbReference>
<feature type="region of interest" description="Disordered" evidence="8">
    <location>
        <begin position="303"/>
        <end position="364"/>
    </location>
</feature>
<evidence type="ECO:0000256" key="2">
    <source>
        <dbReference type="ARBA" id="ARBA00008444"/>
    </source>
</evidence>
<evidence type="ECO:0000313" key="10">
    <source>
        <dbReference type="Proteomes" id="UP000695022"/>
    </source>
</evidence>
<keyword evidence="10" id="KW-1185">Reference proteome</keyword>
<dbReference type="GeneID" id="106807653"/>
<evidence type="ECO:0000256" key="4">
    <source>
        <dbReference type="ARBA" id="ARBA00022989"/>
    </source>
</evidence>
<sequence>MIVIYFYVLKGITGAGEVYLTMRSTEVDGLCERPWSICRGLCAAYKGFLLPRVYAAEPIPPEQPPASTSVTQEAHASPQDSTPPASGAGSTWQAVKEKFELASASNLYAAPDEETGLDRVKKIFSKDEFEEYSIELEWVKDVVTGTLIFGMVMGASIEFRNAKERFIQRHAVTVFESQFDAKKRLQDYISTNMLRRGWKLAWRMALFTGSFFLVTNTVSAYRNKSGVLDFVAGGVAAGSLYKVNMGIKGMFAGGVLGGFFGLVGGSVAWLTMYAAGTRMEEVKYWQRMMRDDKRGISTMKYAENEAKKRMERRNGYEDFRDELLQQQEQQQQQQQQQQEQQQQQQQQQQEQQQQQQQQQQEKQQ</sequence>
<keyword evidence="5 9" id="KW-0472">Membrane</keyword>
<dbReference type="Pfam" id="PF02466">
    <property type="entry name" value="Tim17"/>
    <property type="match status" value="1"/>
</dbReference>
<gene>
    <name evidence="11" type="primary">LOC106807653</name>
</gene>
<feature type="compositionally biased region" description="Polar residues" evidence="8">
    <location>
        <begin position="67"/>
        <end position="89"/>
    </location>
</feature>
<evidence type="ECO:0000256" key="5">
    <source>
        <dbReference type="ARBA" id="ARBA00023136"/>
    </source>
</evidence>
<feature type="compositionally biased region" description="Low complexity" evidence="8">
    <location>
        <begin position="325"/>
        <end position="364"/>
    </location>
</feature>
<protein>
    <recommendedName>
        <fullName evidence="6">Complex I assembly factor TIMMDC1, mitochondrial</fullName>
    </recommendedName>
    <alternativeName>
        <fullName evidence="7">Translocase of inner mitochondrial membrane domain-containing protein 1</fullName>
    </alternativeName>
</protein>
<dbReference type="RefSeq" id="XP_014665550.1">
    <property type="nucleotide sequence ID" value="XM_014810064.1"/>
</dbReference>
<feature type="region of interest" description="Disordered" evidence="8">
    <location>
        <begin position="61"/>
        <end position="89"/>
    </location>
</feature>
<organism evidence="10 11">
    <name type="scientific">Priapulus caudatus</name>
    <name type="common">Priapulid worm</name>
    <dbReference type="NCBI Taxonomy" id="37621"/>
    <lineage>
        <taxon>Eukaryota</taxon>
        <taxon>Metazoa</taxon>
        <taxon>Ecdysozoa</taxon>
        <taxon>Scalidophora</taxon>
        <taxon>Priapulida</taxon>
        <taxon>Priapulimorpha</taxon>
        <taxon>Priapulimorphida</taxon>
        <taxon>Priapulidae</taxon>
        <taxon>Priapulus</taxon>
    </lineage>
</organism>
<accession>A0ABM1E029</accession>
<evidence type="ECO:0000256" key="9">
    <source>
        <dbReference type="SAM" id="Phobius"/>
    </source>
</evidence>
<feature type="transmembrane region" description="Helical" evidence="9">
    <location>
        <begin position="200"/>
        <end position="221"/>
    </location>
</feature>
<evidence type="ECO:0000256" key="8">
    <source>
        <dbReference type="SAM" id="MobiDB-lite"/>
    </source>
</evidence>
<feature type="transmembrane region" description="Helical" evidence="9">
    <location>
        <begin position="250"/>
        <end position="275"/>
    </location>
</feature>
<feature type="compositionally biased region" description="Basic and acidic residues" evidence="8">
    <location>
        <begin position="303"/>
        <end position="323"/>
    </location>
</feature>
<dbReference type="PANTHER" id="PTHR13002:SF1">
    <property type="entry name" value="COMPLEX I ASSEMBLY FACTOR TIMMDC1, MITOCHONDRIAL"/>
    <property type="match status" value="1"/>
</dbReference>
<evidence type="ECO:0000256" key="6">
    <source>
        <dbReference type="ARBA" id="ARBA00040778"/>
    </source>
</evidence>
<comment type="subcellular location">
    <subcellularLocation>
        <location evidence="1">Membrane</location>
        <topology evidence="1">Multi-pass membrane protein</topology>
    </subcellularLocation>
</comment>
<evidence type="ECO:0000256" key="3">
    <source>
        <dbReference type="ARBA" id="ARBA00022692"/>
    </source>
</evidence>
<dbReference type="Proteomes" id="UP000695022">
    <property type="component" value="Unplaced"/>
</dbReference>
<keyword evidence="4 9" id="KW-1133">Transmembrane helix</keyword>
<evidence type="ECO:0000256" key="7">
    <source>
        <dbReference type="ARBA" id="ARBA00041344"/>
    </source>
</evidence>